<proteinExistence type="predicted"/>
<sequence>MVAQEVVENQYQAEALEEGASACEDPWTHADEACRLEVQKFARARPLHEVVHGE</sequence>
<keyword evidence="2" id="KW-1185">Reference proteome</keyword>
<dbReference type="Proteomes" id="UP000184267">
    <property type="component" value="Unassembled WGS sequence"/>
</dbReference>
<evidence type="ECO:0000313" key="2">
    <source>
        <dbReference type="Proteomes" id="UP000184267"/>
    </source>
</evidence>
<gene>
    <name evidence="1" type="ORF">TRAPUB_3073</name>
</gene>
<organism evidence="1 2">
    <name type="scientific">Trametes pubescens</name>
    <name type="common">White-rot fungus</name>
    <dbReference type="NCBI Taxonomy" id="154538"/>
    <lineage>
        <taxon>Eukaryota</taxon>
        <taxon>Fungi</taxon>
        <taxon>Dikarya</taxon>
        <taxon>Basidiomycota</taxon>
        <taxon>Agaricomycotina</taxon>
        <taxon>Agaricomycetes</taxon>
        <taxon>Polyporales</taxon>
        <taxon>Polyporaceae</taxon>
        <taxon>Trametes</taxon>
    </lineage>
</organism>
<accession>A0A1M2VF16</accession>
<dbReference type="AlphaFoldDB" id="A0A1M2VF16"/>
<protein>
    <submittedName>
        <fullName evidence="1">Uncharacterized protein</fullName>
    </submittedName>
</protein>
<comment type="caution">
    <text evidence="1">The sequence shown here is derived from an EMBL/GenBank/DDBJ whole genome shotgun (WGS) entry which is preliminary data.</text>
</comment>
<dbReference type="EMBL" id="MNAD01001353">
    <property type="protein sequence ID" value="OJT06138.1"/>
    <property type="molecule type" value="Genomic_DNA"/>
</dbReference>
<reference evidence="1 2" key="1">
    <citation type="submission" date="2016-10" db="EMBL/GenBank/DDBJ databases">
        <title>Genome sequence of the basidiomycete white-rot fungus Trametes pubescens.</title>
        <authorList>
            <person name="Makela M.R."/>
            <person name="Granchi Z."/>
            <person name="Peng M."/>
            <person name="De Vries R.P."/>
            <person name="Grigoriev I."/>
            <person name="Riley R."/>
            <person name="Hilden K."/>
        </authorList>
    </citation>
    <scope>NUCLEOTIDE SEQUENCE [LARGE SCALE GENOMIC DNA]</scope>
    <source>
        <strain evidence="1 2">FBCC735</strain>
    </source>
</reference>
<name>A0A1M2VF16_TRAPU</name>
<evidence type="ECO:0000313" key="1">
    <source>
        <dbReference type="EMBL" id="OJT06138.1"/>
    </source>
</evidence>